<organism evidence="2 3">
    <name type="scientific">Microbacterium foliorum</name>
    <dbReference type="NCBI Taxonomy" id="104336"/>
    <lineage>
        <taxon>Bacteria</taxon>
        <taxon>Bacillati</taxon>
        <taxon>Actinomycetota</taxon>
        <taxon>Actinomycetes</taxon>
        <taxon>Micrococcales</taxon>
        <taxon>Microbacteriaceae</taxon>
        <taxon>Microbacterium</taxon>
    </lineage>
</organism>
<evidence type="ECO:0008006" key="4">
    <source>
        <dbReference type="Google" id="ProtNLM"/>
    </source>
</evidence>
<feature type="signal peptide" evidence="1">
    <location>
        <begin position="1"/>
        <end position="33"/>
    </location>
</feature>
<keyword evidence="1" id="KW-0732">Signal</keyword>
<evidence type="ECO:0000313" key="2">
    <source>
        <dbReference type="EMBL" id="MDR6141020.1"/>
    </source>
</evidence>
<reference evidence="2 3" key="1">
    <citation type="submission" date="2023-08" db="EMBL/GenBank/DDBJ databases">
        <title>Functional and genomic diversity of the sorghum phyllosphere microbiome.</title>
        <authorList>
            <person name="Shade A."/>
        </authorList>
    </citation>
    <scope>NUCLEOTIDE SEQUENCE [LARGE SCALE GENOMIC DNA]</scope>
    <source>
        <strain evidence="2 3">SORGH_AS_0445</strain>
    </source>
</reference>
<accession>A0ABU1HLV6</accession>
<gene>
    <name evidence="2" type="ORF">QE375_000574</name>
</gene>
<evidence type="ECO:0000313" key="3">
    <source>
        <dbReference type="Proteomes" id="UP001249291"/>
    </source>
</evidence>
<protein>
    <recommendedName>
        <fullName evidence="4">Hemagglutinin</fullName>
    </recommendedName>
</protein>
<feature type="chain" id="PRO_5045803220" description="Hemagglutinin" evidence="1">
    <location>
        <begin position="34"/>
        <end position="762"/>
    </location>
</feature>
<keyword evidence="3" id="KW-1185">Reference proteome</keyword>
<dbReference type="RefSeq" id="WP_309687314.1">
    <property type="nucleotide sequence ID" value="NZ_JAVIZQ010000001.1"/>
</dbReference>
<name>A0ABU1HLV6_9MICO</name>
<sequence length="762" mass="80742">MTGSKSPHLLGLLASAAAVVLAASLLVATPASAVSPSSSGGLSAAASAQTSSTATATGSVDASIRDTANLAQFKSGNIISDAVFFQSDTMSAGQIDSFFRGKVASCRSGYVCLKDYRQNTPNRPADSYCRGYTGAANESAATIIARVAQSCGINPRVLIVMLEKEQSLVTHTWPSSWRFDMALGQGCPDTAPCDPAYAGFFYQIYGAARQMQIYAEGRWFTYYAPGKTWNILYHPNRACGSAPVRVENKATAALYYYTPYQPNRAALNAGYGSGDGCSSYGNRNFYQFFTDWFGSTQTAGGAAATLAQVPGRTEIYLVQSGMRHHVVAGEDYAALRARLGGAVSVAATYLDPLPEGKPVTRYVHDPRTGTLYLLEPDGTRHRFVDAAQVALFGYSFSSYVNLTGATADRFSEGAPVGSFFRSGTEPEVYLYQSGLRRHVANQQTWAEVSRGTPGYVASMKPSAAAAIGNGLLVIKANSLVRAAGSQEVYLTLLGDRLLRVPSTALAREFGASGITAVPGSSVAANTKVESTLAPVVSCGSTNMIAAGGKLYPVKGSQFGGIKPTKLGSGECGAMPRAKTTVSAPLFIQPQGAPEIYVISGGTLRHVPSPADLLALNGSRPLQVLPWSQATVQWFGTGAANLPANSFVRFTGREEIYRYENGLLRHVRSIKTLLQLNGGTPPREYVLPGDQLSRYKVGSPLLTSGVDFVQFTGAPEIYFYENGKLRHVTSVSVLLRLGGGRAPAVLQIAPAFKADYAVGTPIT</sequence>
<dbReference type="Proteomes" id="UP001249291">
    <property type="component" value="Unassembled WGS sequence"/>
</dbReference>
<comment type="caution">
    <text evidence="2">The sequence shown here is derived from an EMBL/GenBank/DDBJ whole genome shotgun (WGS) entry which is preliminary data.</text>
</comment>
<dbReference type="EMBL" id="JAVIZQ010000001">
    <property type="protein sequence ID" value="MDR6141020.1"/>
    <property type="molecule type" value="Genomic_DNA"/>
</dbReference>
<proteinExistence type="predicted"/>
<evidence type="ECO:0000256" key="1">
    <source>
        <dbReference type="SAM" id="SignalP"/>
    </source>
</evidence>